<dbReference type="Gene3D" id="3.30.450.30">
    <property type="entry name" value="Dynein light chain 2a, cytoplasmic"/>
    <property type="match status" value="1"/>
</dbReference>
<dbReference type="PANTHER" id="PTHR13936">
    <property type="entry name" value="PROFILIN"/>
    <property type="match status" value="1"/>
</dbReference>
<organism evidence="6">
    <name type="scientific">Xenopus laevis</name>
    <name type="common">African clawed frog</name>
    <dbReference type="NCBI Taxonomy" id="8355"/>
    <lineage>
        <taxon>Eukaryota</taxon>
        <taxon>Metazoa</taxon>
        <taxon>Chordata</taxon>
        <taxon>Craniata</taxon>
        <taxon>Vertebrata</taxon>
        <taxon>Euteleostomi</taxon>
        <taxon>Amphibia</taxon>
        <taxon>Batrachia</taxon>
        <taxon>Anura</taxon>
        <taxon>Pipoidea</taxon>
        <taxon>Pipidae</taxon>
        <taxon>Xenopodinae</taxon>
        <taxon>Xenopus</taxon>
        <taxon>Xenopus</taxon>
    </lineage>
</organism>
<dbReference type="InterPro" id="IPR005455">
    <property type="entry name" value="PFN_euk"/>
</dbReference>
<dbReference type="GO" id="GO:0003779">
    <property type="term" value="F:actin binding"/>
    <property type="evidence" value="ECO:0007669"/>
    <property type="project" value="UniProtKB-KW"/>
</dbReference>
<feature type="non-terminal residue" evidence="6">
    <location>
        <position position="1"/>
    </location>
</feature>
<name>Q7ZY51_XENLA</name>
<dbReference type="CDD" id="cd00148">
    <property type="entry name" value="PROF"/>
    <property type="match status" value="1"/>
</dbReference>
<dbReference type="GO" id="GO:0032233">
    <property type="term" value="P:positive regulation of actin filament bundle assembly"/>
    <property type="evidence" value="ECO:0007669"/>
    <property type="project" value="TreeGrafter"/>
</dbReference>
<accession>Q7ZY51</accession>
<dbReference type="PRINTS" id="PR01639">
    <property type="entry name" value="PROFILINMAML"/>
</dbReference>
<keyword evidence="3" id="KW-0963">Cytoplasm</keyword>
<dbReference type="PANTHER" id="PTHR13936:SF17">
    <property type="entry name" value="PROFILIN"/>
    <property type="match status" value="1"/>
</dbReference>
<dbReference type="InterPro" id="IPR048278">
    <property type="entry name" value="PFN"/>
</dbReference>
<dbReference type="SUPFAM" id="SSF55770">
    <property type="entry name" value="Profilin (actin-binding protein)"/>
    <property type="match status" value="1"/>
</dbReference>
<dbReference type="GO" id="GO:0030036">
    <property type="term" value="P:actin cytoskeleton organization"/>
    <property type="evidence" value="ECO:0007669"/>
    <property type="project" value="InterPro"/>
</dbReference>
<dbReference type="EMBL" id="BC043973">
    <property type="protein sequence ID" value="AAH43973.1"/>
    <property type="molecule type" value="mRNA"/>
</dbReference>
<keyword evidence="4" id="KW-0206">Cytoskeleton</keyword>
<reference evidence="6" key="1">
    <citation type="submission" date="2003-01" db="EMBL/GenBank/DDBJ databases">
        <authorList>
            <consortium name="NIH - Xenopus Gene Collection (XGC) project"/>
        </authorList>
    </citation>
    <scope>NUCLEOTIDE SEQUENCE [LARGE SCALE MRNA]</scope>
    <source>
        <tissue evidence="6">Embryo</tissue>
    </source>
</reference>
<comment type="subcellular location">
    <subcellularLocation>
        <location evidence="1">Cytoplasm</location>
        <location evidence="1">Cytoskeleton</location>
    </subcellularLocation>
</comment>
<evidence type="ECO:0000256" key="1">
    <source>
        <dbReference type="ARBA" id="ARBA00004245"/>
    </source>
</evidence>
<gene>
    <name evidence="6" type="primary">MGC64293</name>
</gene>
<dbReference type="Pfam" id="PF00235">
    <property type="entry name" value="Profilin"/>
    <property type="match status" value="1"/>
</dbReference>
<dbReference type="PRINTS" id="PR00392">
    <property type="entry name" value="PROFILIN"/>
</dbReference>
<dbReference type="InterPro" id="IPR005454">
    <property type="entry name" value="Profilin1/2/3_vertebrate"/>
</dbReference>
<evidence type="ECO:0000256" key="4">
    <source>
        <dbReference type="ARBA" id="ARBA00023212"/>
    </source>
</evidence>
<evidence type="ECO:0000256" key="5">
    <source>
        <dbReference type="RuleBase" id="RU003909"/>
    </source>
</evidence>
<sequence length="158" mass="16856">RCVFPAPSGASANSAATEATTMSWNGYIDNLTCDKVQEACICGYKGTPSVWACTPGGVFSNITPAEINALVSPNRESLFVNGLTIGGVKCSVLRDEFAVVDNQVMDLRTKNPNGPTYNVSICKTEQALVMVMGKAEVHGGCLNKKVFDMGKYLRCSGY</sequence>
<dbReference type="SMART" id="SM00392">
    <property type="entry name" value="PROF"/>
    <property type="match status" value="1"/>
</dbReference>
<keyword evidence="5" id="KW-0009">Actin-binding</keyword>
<evidence type="ECO:0000256" key="3">
    <source>
        <dbReference type="ARBA" id="ARBA00022490"/>
    </source>
</evidence>
<evidence type="ECO:0000313" key="6">
    <source>
        <dbReference type="EMBL" id="AAH43973.1"/>
    </source>
</evidence>
<dbReference type="InterPro" id="IPR036140">
    <property type="entry name" value="PFN_sf"/>
</dbReference>
<dbReference type="GO" id="GO:0005737">
    <property type="term" value="C:cytoplasm"/>
    <property type="evidence" value="ECO:0007669"/>
    <property type="project" value="TreeGrafter"/>
</dbReference>
<evidence type="ECO:0000256" key="2">
    <source>
        <dbReference type="ARBA" id="ARBA00010058"/>
    </source>
</evidence>
<dbReference type="GO" id="GO:0030833">
    <property type="term" value="P:regulation of actin filament polymerization"/>
    <property type="evidence" value="ECO:0007669"/>
    <property type="project" value="TreeGrafter"/>
</dbReference>
<dbReference type="GO" id="GO:0005856">
    <property type="term" value="C:cytoskeleton"/>
    <property type="evidence" value="ECO:0007669"/>
    <property type="project" value="UniProtKB-SubCell"/>
</dbReference>
<comment type="similarity">
    <text evidence="2 5">Belongs to the profilin family.</text>
</comment>
<proteinExistence type="evidence at transcript level"/>
<dbReference type="AlphaFoldDB" id="Q7ZY51"/>
<protein>
    <recommendedName>
        <fullName evidence="5">Profilin</fullName>
    </recommendedName>
</protein>